<dbReference type="OrthoDB" id="9782945at2"/>
<keyword evidence="1" id="KW-0472">Membrane</keyword>
<keyword evidence="1" id="KW-1133">Transmembrane helix</keyword>
<name>A0A2Z5UV65_9COXI</name>
<sequence>MQLLEKITALQEFMQDKATRQTRDGEIDSQSDFFQSMTPEILWEKAKNFISPIAEIDNAHLIELSNDSGKKVYLTVQREKVATGNVLNLYCSEINQDSFFTLDRDTELDEMVDIFCALLFPEDLSYEVTTRAYIYKPEKTVEILYFIDDFLGNYFSGADSIYENENFYIEGLAIETFLEFFLINDQKTLAPERLSKTILSDPIKKLSIDAEKIVDAISLSDNQQIALGKLIDKYDIKINNDYLNHQNSEIKNSLADFRKNLLEKLIYYAKREQVIPEAELTEMARSKLSTDLVATGLNLAESNALLDKVIQSHTQAKIGLEKSIAMTRQGVILAPALIQALNGHADSLSYMTTLITADMGVNQAYTHFIQHPVFVKRFPKSAAILTKFIHAAASPVAKILVISSFFELSEQLANSPLNSPEHQEAKALLLDNSIIFASMFAECLGLELGPGGLLLDLGITIHQLIISANYLREHYHLRTSVWDGVKFSLGFNSFVQEILMERELLRFFLTYINQFSEMLNVHFNHAILKLPKFIEAEPISIPASEFPSFLLEQIRLNPQQAISNIKYKYTVSKLTPTANAVVTLRTRFFARKIKSQTVAYWKRQYKIQDKKNLFKLSFSSQNQTIQEDNIFSQSEKKCKYLFDIPHTMCKNLLSIGLLMPEDFSIRLLMSENFCATQKACSVKPILVEDWRVLTSTSLSSHDSHGRLQAISPLSIKGALGACFSNVKAPDSTKKIFDILFLFNPRYGHVSIDDGPFLENKQVVVLIQDSFLEEIFISEEEKTVAVLQLENFGYLHTLYYWIGHNSYPSVIYDPFSTLTIVCLPLASSKPYQINVTLIDNHALCLQKLNMEIHGFDFKQEIKIDFNPAYFLVGLFNFTAHVVYLNYVIADYKKPTQFYLHPHQMIELNNIQGTVDFIGQNGIELRLDNDSLDANLSVNRNAVYSFIIETSYKLNTFTIDTHYPRLAEDKFLLVNHLSNGIGAPLPAGMKNLRNIFFSQQGWPGGVGKYIKFSFHLPSTNLNLVFQGPYEIDNKNYLSQLIFKKNLQICVFFELDAKHLLLNHLNTFKIIVDKGFNYFLFHKTTAATVEDIKFNQTSQQFLYRDIHYLFNKEYGLVATLGAIKTQATNDGSVENFSNLLPGIPINLKNDTTITQMESGFIRVNHRKLANVSQEVKLLTKFGVQYKGLLPFSNERLSSLQAHSHTLSDPDLPAQSSWQTWIIPGILVTGIPLMIGLSLRYFFRLRQARQTAAIELAVLTHLLAQKAEAIPLIPEAANRGTPLEKLHREMTPFKMHNCILKYDGWDRIKNEKGYYQTHKDKEENKPNHAKKPLNTDILVRDCFEQLPSQLLLLQWCIGMYKKIRCANTDKKAALKTNKVIFNLANALTDLIKQHSWNKQDKKIIDHLLMSLHKVSFLLKLSDSKVYIKKSSQFTDWQRVIKFLLVFESHFNLYLKDDLFSKVNQALAQLNALVFSIKPVFAKKLQEPHRQTIKQLKAKFSSNVENDTTFPFKQAPIPKTNSLFFLLPTREASSANSSCMNSPSRAEISAK</sequence>
<protein>
    <submittedName>
        <fullName evidence="2">Uncharacterized protein</fullName>
    </submittedName>
</protein>
<dbReference type="Proteomes" id="UP000282483">
    <property type="component" value="Chromosome"/>
</dbReference>
<keyword evidence="1" id="KW-0812">Transmembrane</keyword>
<dbReference type="EMBL" id="AP018005">
    <property type="protein sequence ID" value="BBB15388.1"/>
    <property type="molecule type" value="Genomic_DNA"/>
</dbReference>
<evidence type="ECO:0000256" key="1">
    <source>
        <dbReference type="SAM" id="Phobius"/>
    </source>
</evidence>
<dbReference type="RefSeq" id="WP_126322847.1">
    <property type="nucleotide sequence ID" value="NZ_AP018005.1"/>
</dbReference>
<reference evidence="2 3" key="1">
    <citation type="submission" date="2017-03" db="EMBL/GenBank/DDBJ databases">
        <title>The genome sequence of Candidatus Rickettsiella viridis.</title>
        <authorList>
            <person name="Nikoh N."/>
            <person name="Tsuchida T."/>
            <person name="Yamaguchi K."/>
            <person name="Maeda T."/>
            <person name="Shigenobu S."/>
            <person name="Fukatsu T."/>
        </authorList>
    </citation>
    <scope>NUCLEOTIDE SEQUENCE [LARGE SCALE GENOMIC DNA]</scope>
    <source>
        <strain evidence="2 3">Ap-RA04</strain>
    </source>
</reference>
<gene>
    <name evidence="2" type="ORF">RVIR1_09080</name>
</gene>
<dbReference type="KEGG" id="rvi:RVIR1_09080"/>
<accession>A0A2Z5UV65</accession>
<evidence type="ECO:0000313" key="3">
    <source>
        <dbReference type="Proteomes" id="UP000282483"/>
    </source>
</evidence>
<proteinExistence type="predicted"/>
<feature type="transmembrane region" description="Helical" evidence="1">
    <location>
        <begin position="1217"/>
        <end position="1239"/>
    </location>
</feature>
<evidence type="ECO:0000313" key="2">
    <source>
        <dbReference type="EMBL" id="BBB15388.1"/>
    </source>
</evidence>
<organism evidence="2 3">
    <name type="scientific">Candidatus Rickettsiella viridis</name>
    <dbReference type="NCBI Taxonomy" id="676208"/>
    <lineage>
        <taxon>Bacteria</taxon>
        <taxon>Pseudomonadati</taxon>
        <taxon>Pseudomonadota</taxon>
        <taxon>Gammaproteobacteria</taxon>
        <taxon>Legionellales</taxon>
        <taxon>Coxiellaceae</taxon>
        <taxon>Rickettsiella</taxon>
    </lineage>
</organism>
<keyword evidence="3" id="KW-1185">Reference proteome</keyword>